<geneLocation type="plasmid" evidence="1">
    <name>plasmid3</name>
</geneLocation>
<accession>A0A1Z4KWT5</accession>
<gene>
    <name evidence="1" type="ORF">NIES23_61800</name>
</gene>
<name>A0A1Z4KWT5_ANAVA</name>
<evidence type="ECO:0000313" key="1">
    <source>
        <dbReference type="EMBL" id="BAY73352.1"/>
    </source>
</evidence>
<keyword evidence="1" id="KW-0614">Plasmid</keyword>
<dbReference type="Proteomes" id="UP000217507">
    <property type="component" value="Plasmid Plasmid3 dna"/>
</dbReference>
<sequence length="152" mass="17823">MTEQITDLERCWFLSPPWGQEIPPVEINLSEKVYFKTDKTFGYCCGVQWYGDCWNYIIEIKNDFIYATKDQIIATGNIQRSTVKKPSFVLGERVLLQFGDRGTKQRLILGIELIEKSWFYLVELASPTFEQPLITTNRFSLVREEDLVRVRV</sequence>
<evidence type="ECO:0000313" key="2">
    <source>
        <dbReference type="Proteomes" id="UP000217507"/>
    </source>
</evidence>
<proteinExistence type="predicted"/>
<dbReference type="Pfam" id="PF07154">
    <property type="entry name" value="DUF1392"/>
    <property type="match status" value="1"/>
</dbReference>
<dbReference type="AlphaFoldDB" id="A0A1Z4KWT5"/>
<dbReference type="InterPro" id="IPR009824">
    <property type="entry name" value="DUF1392"/>
</dbReference>
<evidence type="ECO:0008006" key="3">
    <source>
        <dbReference type="Google" id="ProtNLM"/>
    </source>
</evidence>
<reference evidence="1 2" key="1">
    <citation type="submission" date="2017-06" db="EMBL/GenBank/DDBJ databases">
        <title>Genome sequencing of cyanobaciteial culture collection at National Institute for Environmental Studies (NIES).</title>
        <authorList>
            <person name="Hirose Y."/>
            <person name="Shimura Y."/>
            <person name="Fujisawa T."/>
            <person name="Nakamura Y."/>
            <person name="Kawachi M."/>
        </authorList>
    </citation>
    <scope>NUCLEOTIDE SEQUENCE [LARGE SCALE GENOMIC DNA]</scope>
    <source>
        <strain evidence="1 2">NIES-23</strain>
        <plasmid evidence="2">Plasmid Plasmid3 dna</plasmid>
    </source>
</reference>
<organism evidence="1 2">
    <name type="scientific">Trichormus variabilis NIES-23</name>
    <dbReference type="NCBI Taxonomy" id="1973479"/>
    <lineage>
        <taxon>Bacteria</taxon>
        <taxon>Bacillati</taxon>
        <taxon>Cyanobacteriota</taxon>
        <taxon>Cyanophyceae</taxon>
        <taxon>Nostocales</taxon>
        <taxon>Nostocaceae</taxon>
        <taxon>Trichormus</taxon>
    </lineage>
</organism>
<protein>
    <recommendedName>
        <fullName evidence="3">DUF1392 domain-containing protein</fullName>
    </recommendedName>
</protein>
<dbReference type="EMBL" id="AP018219">
    <property type="protein sequence ID" value="BAY73352.1"/>
    <property type="molecule type" value="Genomic_DNA"/>
</dbReference>